<proteinExistence type="predicted"/>
<organism evidence="2 3">
    <name type="scientific">Ambispora gerdemannii</name>
    <dbReference type="NCBI Taxonomy" id="144530"/>
    <lineage>
        <taxon>Eukaryota</taxon>
        <taxon>Fungi</taxon>
        <taxon>Fungi incertae sedis</taxon>
        <taxon>Mucoromycota</taxon>
        <taxon>Glomeromycotina</taxon>
        <taxon>Glomeromycetes</taxon>
        <taxon>Archaeosporales</taxon>
        <taxon>Ambisporaceae</taxon>
        <taxon>Ambispora</taxon>
    </lineage>
</organism>
<protein>
    <submittedName>
        <fullName evidence="2">7745_t:CDS:1</fullName>
    </submittedName>
</protein>
<comment type="caution">
    <text evidence="2">The sequence shown here is derived from an EMBL/GenBank/DDBJ whole genome shotgun (WGS) entry which is preliminary data.</text>
</comment>
<dbReference type="EMBL" id="CAJVPL010008311">
    <property type="protein sequence ID" value="CAG8673802.1"/>
    <property type="molecule type" value="Genomic_DNA"/>
</dbReference>
<gene>
    <name evidence="2" type="ORF">AGERDE_LOCUS12377</name>
</gene>
<keyword evidence="3" id="KW-1185">Reference proteome</keyword>
<feature type="region of interest" description="Disordered" evidence="1">
    <location>
        <begin position="1"/>
        <end position="21"/>
    </location>
</feature>
<evidence type="ECO:0000313" key="2">
    <source>
        <dbReference type="EMBL" id="CAG8673802.1"/>
    </source>
</evidence>
<reference evidence="2" key="1">
    <citation type="submission" date="2021-06" db="EMBL/GenBank/DDBJ databases">
        <authorList>
            <person name="Kallberg Y."/>
            <person name="Tangrot J."/>
            <person name="Rosling A."/>
        </authorList>
    </citation>
    <scope>NUCLEOTIDE SEQUENCE</scope>
    <source>
        <strain evidence="2">MT106</strain>
    </source>
</reference>
<accession>A0A9N9HH85</accession>
<dbReference type="Proteomes" id="UP000789831">
    <property type="component" value="Unassembled WGS sequence"/>
</dbReference>
<name>A0A9N9HH85_9GLOM</name>
<evidence type="ECO:0000313" key="3">
    <source>
        <dbReference type="Proteomes" id="UP000789831"/>
    </source>
</evidence>
<sequence>MYGSSHGECVHLPSDTDDAKPAPLLLPSKLKCFVESYTGMNSPRSGH</sequence>
<dbReference type="AlphaFoldDB" id="A0A9N9HH85"/>
<evidence type="ECO:0000256" key="1">
    <source>
        <dbReference type="SAM" id="MobiDB-lite"/>
    </source>
</evidence>